<evidence type="ECO:0000256" key="2">
    <source>
        <dbReference type="ARBA" id="ARBA00022679"/>
    </source>
</evidence>
<keyword evidence="6" id="KW-1185">Reference proteome</keyword>
<dbReference type="PANTHER" id="PTHR43178">
    <property type="entry name" value="DIHYDROLIPOAMIDE ACETYLTRANSFERASE COMPONENT OF PYRUVATE DEHYDROGENASE COMPLEX"/>
    <property type="match status" value="1"/>
</dbReference>
<dbReference type="InterPro" id="IPR011053">
    <property type="entry name" value="Single_hybrid_motif"/>
</dbReference>
<evidence type="ECO:0000313" key="6">
    <source>
        <dbReference type="Proteomes" id="UP000661435"/>
    </source>
</evidence>
<reference evidence="5" key="1">
    <citation type="submission" date="2020-08" db="EMBL/GenBank/DDBJ databases">
        <title>Genome public.</title>
        <authorList>
            <person name="Liu C."/>
            <person name="Sun Q."/>
        </authorList>
    </citation>
    <scope>NUCLEOTIDE SEQUENCE</scope>
    <source>
        <strain evidence="5">NSJ-51</strain>
    </source>
</reference>
<dbReference type="EMBL" id="JACOPP010000007">
    <property type="protein sequence ID" value="MBC5733547.1"/>
    <property type="molecule type" value="Genomic_DNA"/>
</dbReference>
<dbReference type="GO" id="GO:0031405">
    <property type="term" value="F:lipoic acid binding"/>
    <property type="evidence" value="ECO:0007669"/>
    <property type="project" value="TreeGrafter"/>
</dbReference>
<sequence>MKQEINIPKLGSEMKTGQILEWHVKVGDHVEEDQELCEIKTEKMNAQVESLYDGVITEITGQVGETYDVGAVIGYIEED</sequence>
<dbReference type="Pfam" id="PF00364">
    <property type="entry name" value="Biotin_lipoyl"/>
    <property type="match status" value="1"/>
</dbReference>
<proteinExistence type="predicted"/>
<dbReference type="GO" id="GO:0016407">
    <property type="term" value="F:acetyltransferase activity"/>
    <property type="evidence" value="ECO:0007669"/>
    <property type="project" value="TreeGrafter"/>
</dbReference>
<dbReference type="CDD" id="cd06849">
    <property type="entry name" value="lipoyl_domain"/>
    <property type="match status" value="1"/>
</dbReference>
<dbReference type="PANTHER" id="PTHR43178:SF5">
    <property type="entry name" value="LIPOAMIDE ACYLTRANSFERASE COMPONENT OF BRANCHED-CHAIN ALPHA-KETO ACID DEHYDROGENASE COMPLEX, MITOCHONDRIAL"/>
    <property type="match status" value="1"/>
</dbReference>
<keyword evidence="2" id="KW-0808">Transferase</keyword>
<gene>
    <name evidence="5" type="ORF">H8S57_07375</name>
</gene>
<organism evidence="5 6">
    <name type="scientific">Lawsonibacter hominis</name>
    <dbReference type="NCBI Taxonomy" id="2763053"/>
    <lineage>
        <taxon>Bacteria</taxon>
        <taxon>Bacillati</taxon>
        <taxon>Bacillota</taxon>
        <taxon>Clostridia</taxon>
        <taxon>Eubacteriales</taxon>
        <taxon>Oscillospiraceae</taxon>
        <taxon>Lawsonibacter</taxon>
    </lineage>
</organism>
<dbReference type="SUPFAM" id="SSF51230">
    <property type="entry name" value="Single hybrid motif"/>
    <property type="match status" value="1"/>
</dbReference>
<accession>A0A8J6M5B6</accession>
<evidence type="ECO:0000259" key="4">
    <source>
        <dbReference type="PROSITE" id="PS50968"/>
    </source>
</evidence>
<dbReference type="PROSITE" id="PS50968">
    <property type="entry name" value="BIOTINYL_LIPOYL"/>
    <property type="match status" value="1"/>
</dbReference>
<dbReference type="InterPro" id="IPR050743">
    <property type="entry name" value="2-oxoacid_DH_E2_comp"/>
</dbReference>
<evidence type="ECO:0000313" key="5">
    <source>
        <dbReference type="EMBL" id="MBC5733547.1"/>
    </source>
</evidence>
<comment type="caution">
    <text evidence="5">The sequence shown here is derived from an EMBL/GenBank/DDBJ whole genome shotgun (WGS) entry which is preliminary data.</text>
</comment>
<dbReference type="RefSeq" id="WP_186907440.1">
    <property type="nucleotide sequence ID" value="NZ_JACOPP010000007.1"/>
</dbReference>
<dbReference type="Proteomes" id="UP000661435">
    <property type="component" value="Unassembled WGS sequence"/>
</dbReference>
<dbReference type="GO" id="GO:0005737">
    <property type="term" value="C:cytoplasm"/>
    <property type="evidence" value="ECO:0007669"/>
    <property type="project" value="TreeGrafter"/>
</dbReference>
<name>A0A8J6M5B6_9FIRM</name>
<dbReference type="InterPro" id="IPR000089">
    <property type="entry name" value="Biotin_lipoyl"/>
</dbReference>
<dbReference type="Gene3D" id="2.40.50.100">
    <property type="match status" value="1"/>
</dbReference>
<protein>
    <submittedName>
        <fullName evidence="5">Biotin attachment protein</fullName>
    </submittedName>
</protein>
<evidence type="ECO:0000256" key="3">
    <source>
        <dbReference type="ARBA" id="ARBA00023315"/>
    </source>
</evidence>
<dbReference type="AlphaFoldDB" id="A0A8J6M5B6"/>
<keyword evidence="3" id="KW-0012">Acyltransferase</keyword>
<evidence type="ECO:0000256" key="1">
    <source>
        <dbReference type="ARBA" id="ARBA00001938"/>
    </source>
</evidence>
<comment type="cofactor">
    <cofactor evidence="1">
        <name>(R)-lipoate</name>
        <dbReference type="ChEBI" id="CHEBI:83088"/>
    </cofactor>
</comment>
<feature type="domain" description="Lipoyl-binding" evidence="4">
    <location>
        <begin position="2"/>
        <end position="77"/>
    </location>
</feature>